<gene>
    <name evidence="2" type="ordered locus">SELR_18570</name>
</gene>
<dbReference type="OrthoDB" id="9786218at2"/>
<feature type="transmembrane region" description="Helical" evidence="1">
    <location>
        <begin position="287"/>
        <end position="316"/>
    </location>
</feature>
<accession>I0GS28</accession>
<keyword evidence="1" id="KW-0472">Membrane</keyword>
<feature type="transmembrane region" description="Helical" evidence="1">
    <location>
        <begin position="210"/>
        <end position="231"/>
    </location>
</feature>
<dbReference type="eggNOG" id="ENOG5033JS4">
    <property type="taxonomic scope" value="Bacteria"/>
</dbReference>
<sequence length="552" mass="64256">MKIKPGKISLIRYACLLIGLLFISGKIDNDGWFLLNHGRYVAENGIPYIEPFTIHENFSFVMQQWLTSYIFWEIYNWLGINGLIALLYPMGALTIYALYRLMLMTAKGNKDIALVISSFIGIAICLFFIKNRPQIFSTLIFVIEIIGLEALLQTNNKKYLLLFPFLSLALINLHAAMWPMMLIFMLPFFLDHLICYDVKKYFVKDNTINISYLCTIAILIVLAGFINPYGWDAMTYVFRSYGYDIISNYVGEMKPITIRTGYGKFFEILFFLMIVIYARHKVAIRHILFTLGTMIMALSSFRSLYLFLTIGLYPLAYVYRNWQGLSNTSTPTENIIRLRKVLILLTNIAFLCGIVKQQNIIFKCVESFGGILVSLILLAVGGLLFFEWKYGSLRNVKDRFLRWGYISVALIVSCWLLLITGIKFVETNQQPDSAEAVEYILAHEPVENVRLWTDYNEGNYPEFRGIRCFLDTRAEVFLSSNNKQRDVFYEYISLETGKIDYRTFLSWYDFNYILVTENDIMYAYLPNDDKYELVLSYQTDDNQRICLYHVKS</sequence>
<feature type="transmembrane region" description="Helical" evidence="1">
    <location>
        <begin position="111"/>
        <end position="129"/>
    </location>
</feature>
<feature type="transmembrane region" description="Helical" evidence="1">
    <location>
        <begin position="74"/>
        <end position="99"/>
    </location>
</feature>
<evidence type="ECO:0008006" key="4">
    <source>
        <dbReference type="Google" id="ProtNLM"/>
    </source>
</evidence>
<organism evidence="2 3">
    <name type="scientific">Selenomonas ruminantium subsp. lactilytica (strain NBRC 103574 / TAM6421)</name>
    <dbReference type="NCBI Taxonomy" id="927704"/>
    <lineage>
        <taxon>Bacteria</taxon>
        <taxon>Bacillati</taxon>
        <taxon>Bacillota</taxon>
        <taxon>Negativicutes</taxon>
        <taxon>Selenomonadales</taxon>
        <taxon>Selenomonadaceae</taxon>
        <taxon>Selenomonas</taxon>
    </lineage>
</organism>
<dbReference type="RefSeq" id="WP_014424996.1">
    <property type="nucleotide sequence ID" value="NC_017068.1"/>
</dbReference>
<name>I0GS28_SELRL</name>
<dbReference type="EMBL" id="AP012292">
    <property type="protein sequence ID" value="BAL83565.1"/>
    <property type="molecule type" value="Genomic_DNA"/>
</dbReference>
<protein>
    <recommendedName>
        <fullName evidence="4">4-amino-4-deoxy-L-arabinose transferase</fullName>
    </recommendedName>
</protein>
<keyword evidence="1" id="KW-1133">Transmembrane helix</keyword>
<dbReference type="HOGENOM" id="CLU_493389_0_0_9"/>
<reference evidence="2 3" key="1">
    <citation type="submission" date="2011-10" db="EMBL/GenBank/DDBJ databases">
        <title>Whole genome sequence of Selenomonas ruminantium subsp. lactilytica TAM6421.</title>
        <authorList>
            <person name="Oguchi A."/>
            <person name="Ankai A."/>
            <person name="Kaneko J."/>
            <person name="Yamada-Narita S."/>
            <person name="Fukui S."/>
            <person name="Takahashi M."/>
            <person name="Onodera T."/>
            <person name="Kojima S."/>
            <person name="Fushimi T."/>
            <person name="Abe N."/>
            <person name="Kamio Y."/>
            <person name="Yamazaki S."/>
            <person name="Fujita N."/>
        </authorList>
    </citation>
    <scope>NUCLEOTIDE SEQUENCE [LARGE SCALE GENOMIC DNA]</scope>
    <source>
        <strain evidence="3">NBRC 103574 / TAM6421</strain>
    </source>
</reference>
<feature type="transmembrane region" description="Helical" evidence="1">
    <location>
        <begin position="400"/>
        <end position="419"/>
    </location>
</feature>
<keyword evidence="1" id="KW-0812">Transmembrane</keyword>
<dbReference type="PATRIC" id="fig|927704.6.peg.1931"/>
<evidence type="ECO:0000256" key="1">
    <source>
        <dbReference type="SAM" id="Phobius"/>
    </source>
</evidence>
<dbReference type="KEGG" id="sri:SELR_18570"/>
<feature type="transmembrane region" description="Helical" evidence="1">
    <location>
        <begin position="367"/>
        <end position="388"/>
    </location>
</feature>
<proteinExistence type="predicted"/>
<feature type="transmembrane region" description="Helical" evidence="1">
    <location>
        <begin position="135"/>
        <end position="152"/>
    </location>
</feature>
<evidence type="ECO:0000313" key="2">
    <source>
        <dbReference type="EMBL" id="BAL83565.1"/>
    </source>
</evidence>
<dbReference type="AlphaFoldDB" id="I0GS28"/>
<feature type="transmembrane region" description="Helical" evidence="1">
    <location>
        <begin position="336"/>
        <end position="355"/>
    </location>
</feature>
<dbReference type="Proteomes" id="UP000007887">
    <property type="component" value="Chromosome"/>
</dbReference>
<evidence type="ECO:0000313" key="3">
    <source>
        <dbReference type="Proteomes" id="UP000007887"/>
    </source>
</evidence>
<feature type="transmembrane region" description="Helical" evidence="1">
    <location>
        <begin position="261"/>
        <end position="278"/>
    </location>
</feature>